<evidence type="ECO:0000313" key="2">
    <source>
        <dbReference type="EMBL" id="KXB05818.1"/>
    </source>
</evidence>
<protein>
    <recommendedName>
        <fullName evidence="1">Nop domain-containing protein</fullName>
    </recommendedName>
</protein>
<dbReference type="InterPro" id="IPR036070">
    <property type="entry name" value="Nop_dom_sf"/>
</dbReference>
<dbReference type="EMBL" id="LHYG01000034">
    <property type="protein sequence ID" value="KXB05818.1"/>
    <property type="molecule type" value="Genomic_DNA"/>
</dbReference>
<dbReference type="FunFam" id="1.10.246.90:FF:000007">
    <property type="entry name" value="Pre mRNA splicing protein"/>
    <property type="match status" value="1"/>
</dbReference>
<dbReference type="InterPro" id="IPR042239">
    <property type="entry name" value="Nop_C"/>
</dbReference>
<dbReference type="PANTHER" id="PTHR10894">
    <property type="entry name" value="NUCLEOLAR PROTEIN 5 NUCLEOLAR PROTEIN NOP5 NOP58"/>
    <property type="match status" value="1"/>
</dbReference>
<dbReference type="SUPFAM" id="SSF89124">
    <property type="entry name" value="Nop domain"/>
    <property type="match status" value="1"/>
</dbReference>
<evidence type="ECO:0000313" key="3">
    <source>
        <dbReference type="Proteomes" id="UP000070491"/>
    </source>
</evidence>
<dbReference type="AlphaFoldDB" id="A0A133VHA0"/>
<name>A0A133VHA0_9EURY</name>
<gene>
    <name evidence="2" type="ORF">AKJ53_01925</name>
</gene>
<keyword evidence="3" id="KW-1185">Reference proteome</keyword>
<feature type="domain" description="Nop" evidence="1">
    <location>
        <begin position="1"/>
        <end position="109"/>
    </location>
</feature>
<dbReference type="InterPro" id="IPR002687">
    <property type="entry name" value="Nop_dom"/>
</dbReference>
<proteinExistence type="predicted"/>
<accession>A0A133VHA0</accession>
<dbReference type="PROSITE" id="PS51358">
    <property type="entry name" value="NOP"/>
    <property type="match status" value="1"/>
</dbReference>
<dbReference type="GO" id="GO:0031428">
    <property type="term" value="C:box C/D methylation guide snoRNP complex"/>
    <property type="evidence" value="ECO:0007669"/>
    <property type="project" value="InterPro"/>
</dbReference>
<dbReference type="PATRIC" id="fig|1698282.3.peg.284"/>
<evidence type="ECO:0000259" key="1">
    <source>
        <dbReference type="PROSITE" id="PS51358"/>
    </source>
</evidence>
<comment type="caution">
    <text evidence="2">The sequence shown here is derived from an EMBL/GenBank/DDBJ whole genome shotgun (WGS) entry which is preliminary data.</text>
</comment>
<dbReference type="PANTHER" id="PTHR10894:SF0">
    <property type="entry name" value="NUCLEOLAR PROTEIN 56"/>
    <property type="match status" value="1"/>
</dbReference>
<organism evidence="2 3">
    <name type="scientific">candidate division MSBL1 archaeon SCGC-AAA382F02</name>
    <dbReference type="NCBI Taxonomy" id="1698282"/>
    <lineage>
        <taxon>Archaea</taxon>
        <taxon>Methanobacteriati</taxon>
        <taxon>Methanobacteriota</taxon>
        <taxon>candidate division MSBL1</taxon>
    </lineage>
</organism>
<dbReference type="Proteomes" id="UP000070491">
    <property type="component" value="Unassembled WGS sequence"/>
</dbReference>
<dbReference type="GO" id="GO:0030515">
    <property type="term" value="F:snoRNA binding"/>
    <property type="evidence" value="ECO:0007669"/>
    <property type="project" value="InterPro"/>
</dbReference>
<dbReference type="Gene3D" id="1.10.246.90">
    <property type="entry name" value="Nop domain"/>
    <property type="match status" value="1"/>
</dbReference>
<sequence length="111" mass="11920">MIGSPIGARLISLAGGLEELAKLPSSTIQVLGAEKALFRSLHKDAKPPKHGVIFQYPEIRGSPKSLRGKIARALAGKAAIAARVDAMSGKYVGDELKEELEERIESIKSER</sequence>
<reference evidence="2 3" key="1">
    <citation type="journal article" date="2016" name="Sci. Rep.">
        <title>Metabolic traits of an uncultured archaeal lineage -MSBL1- from brine pools of the Red Sea.</title>
        <authorList>
            <person name="Mwirichia R."/>
            <person name="Alam I."/>
            <person name="Rashid M."/>
            <person name="Vinu M."/>
            <person name="Ba-Alawi W."/>
            <person name="Anthony Kamau A."/>
            <person name="Kamanda Ngugi D."/>
            <person name="Goker M."/>
            <person name="Klenk H.P."/>
            <person name="Bajic V."/>
            <person name="Stingl U."/>
        </authorList>
    </citation>
    <scope>NUCLEOTIDE SEQUENCE [LARGE SCALE GENOMIC DNA]</scope>
    <source>
        <strain evidence="2">SCGC-AAA382F02</strain>
    </source>
</reference>
<dbReference type="Pfam" id="PF01798">
    <property type="entry name" value="Nop"/>
    <property type="match status" value="1"/>
</dbReference>
<dbReference type="InterPro" id="IPR045056">
    <property type="entry name" value="Nop56/Nop58"/>
</dbReference>